<evidence type="ECO:0000256" key="4">
    <source>
        <dbReference type="ARBA" id="ARBA00022553"/>
    </source>
</evidence>
<feature type="compositionally biased region" description="Basic and acidic residues" evidence="15">
    <location>
        <begin position="116"/>
        <end position="129"/>
    </location>
</feature>
<accession>A0A6B0RD64</accession>
<evidence type="ECO:0000256" key="2">
    <source>
        <dbReference type="ARBA" id="ARBA00007775"/>
    </source>
</evidence>
<evidence type="ECO:0000313" key="16">
    <source>
        <dbReference type="EMBL" id="MXQ85976.1"/>
    </source>
</evidence>
<organism evidence="16 17">
    <name type="scientific">Bos mutus</name>
    <name type="common">wild yak</name>
    <dbReference type="NCBI Taxonomy" id="72004"/>
    <lineage>
        <taxon>Eukaryota</taxon>
        <taxon>Metazoa</taxon>
        <taxon>Chordata</taxon>
        <taxon>Craniata</taxon>
        <taxon>Vertebrata</taxon>
        <taxon>Euteleostomi</taxon>
        <taxon>Mammalia</taxon>
        <taxon>Eutheria</taxon>
        <taxon>Laurasiatheria</taxon>
        <taxon>Artiodactyla</taxon>
        <taxon>Ruminantia</taxon>
        <taxon>Pecora</taxon>
        <taxon>Bovidae</taxon>
        <taxon>Bovinae</taxon>
        <taxon>Bos</taxon>
    </lineage>
</organism>
<keyword evidence="5" id="KW-0321">Glycogen metabolism</keyword>
<dbReference type="PANTHER" id="PTHR15417:SF4">
    <property type="entry name" value="PROTEIN PHOSPHATASE 1 REGULATORY SUBUNIT 1A"/>
    <property type="match status" value="1"/>
</dbReference>
<dbReference type="InterPro" id="IPR007906">
    <property type="entry name" value="GLYCAM-1"/>
</dbReference>
<proteinExistence type="inferred from homology"/>
<keyword evidence="8" id="KW-0325">Glycoprotein</keyword>
<dbReference type="Proteomes" id="UP000322234">
    <property type="component" value="Unassembled WGS sequence"/>
</dbReference>
<evidence type="ECO:0000313" key="17">
    <source>
        <dbReference type="Proteomes" id="UP000322234"/>
    </source>
</evidence>
<evidence type="ECO:0000256" key="14">
    <source>
        <dbReference type="ARBA" id="ARBA00042082"/>
    </source>
</evidence>
<keyword evidence="17" id="KW-1185">Reference proteome</keyword>
<keyword evidence="4" id="KW-0597">Phosphoprotein</keyword>
<dbReference type="PANTHER" id="PTHR15417">
    <property type="entry name" value="PROTEIN PHOSPHATASE INHIBITOR AND DOPAMINE- AND CAMP-REGULATED NEURONAL PHOSPHOPROTEIN"/>
    <property type="match status" value="1"/>
</dbReference>
<protein>
    <recommendedName>
        <fullName evidence="3">Glycosylation-dependent cell adhesion molecule 1</fullName>
    </recommendedName>
    <alternativeName>
        <fullName evidence="13">Protein phosphatase 1 regulatory subunit 1A</fullName>
    </alternativeName>
    <alternativeName>
        <fullName evidence="14">Protein phosphatase inhibitor 1</fullName>
    </alternativeName>
</protein>
<keyword evidence="7" id="KW-0007">Acetylation</keyword>
<comment type="similarity">
    <text evidence="1">Belongs to the PP3/GlyCAM-1 family.</text>
</comment>
<sequence>MGSRNIDKESVVNKRRKNSHTITVEEEKKNGEEEKPSRPLGLLRGILRTGWEGTAADEGTPAPTESASPQNTASATQKILTAPPSSEFNPLQLGFGKGISVAQEIRKKIRERIDGGKKFIEEPEDETHLEAQPTDASAQFIRNLQISNEDLSKEPSISREDLISKEQIVIRSSRQPQNQNPKLPLSILKEKHLRNATLGSEETTEHTPSDASTTEGKLMELGHKIMRNLENTVKETIKYLKSLFSHASEVVKPYDPFKISKEIFLSRLQPPLWQRPSTFPAPRFCPRLEKFFETAPHLHPPPPPSTPLELRIPRPSRVYCDPGRATPASPFRGAIRRRRPTPATLVLTSDQSSPEVDEDRIPNPLLKGD</sequence>
<comment type="similarity">
    <text evidence="2">Belongs to the protein phosphatase inhibitor 1 family.</text>
</comment>
<feature type="compositionally biased region" description="Basic and acidic residues" evidence="15">
    <location>
        <begin position="1"/>
        <end position="12"/>
    </location>
</feature>
<evidence type="ECO:0000256" key="9">
    <source>
        <dbReference type="ARBA" id="ARBA00023272"/>
    </source>
</evidence>
<comment type="function">
    <text evidence="11">Inhibitor of protein-phosphatase 1. This protein may be important in hormonal control of glycogen metabolism. Hormones that elevate intracellular cAMP increase I-1 activity in many tissues. I-1 activation may impose cAMP control over proteins that are not directly phosphorylated by PKA. Following a rise in intracellular calcium, I-1 is inactivated by calcineurin (or PP2B). Does not inhibit type-2 phosphatases.</text>
</comment>
<keyword evidence="9" id="KW-0650">Protein phosphatase inhibitor</keyword>
<dbReference type="GO" id="GO:0005737">
    <property type="term" value="C:cytoplasm"/>
    <property type="evidence" value="ECO:0007669"/>
    <property type="project" value="TreeGrafter"/>
</dbReference>
<feature type="region of interest" description="Disordered" evidence="15">
    <location>
        <begin position="116"/>
        <end position="136"/>
    </location>
</feature>
<keyword evidence="10" id="KW-0119">Carbohydrate metabolism</keyword>
<feature type="region of interest" description="Disordered" evidence="15">
    <location>
        <begin position="321"/>
        <end position="369"/>
    </location>
</feature>
<evidence type="ECO:0000256" key="15">
    <source>
        <dbReference type="SAM" id="MobiDB-lite"/>
    </source>
</evidence>
<comment type="subunit">
    <text evidence="12">Interacts with PPP1R15A.</text>
</comment>
<name>A0A6B0RD64_9CETA</name>
<evidence type="ECO:0000256" key="12">
    <source>
        <dbReference type="ARBA" id="ARBA00038671"/>
    </source>
</evidence>
<evidence type="ECO:0000256" key="1">
    <source>
        <dbReference type="ARBA" id="ARBA00006292"/>
    </source>
</evidence>
<feature type="compositionally biased region" description="Polar residues" evidence="15">
    <location>
        <begin position="63"/>
        <end position="87"/>
    </location>
</feature>
<evidence type="ECO:0000256" key="11">
    <source>
        <dbReference type="ARBA" id="ARBA00037661"/>
    </source>
</evidence>
<dbReference type="AlphaFoldDB" id="A0A6B0RD64"/>
<keyword evidence="6" id="KW-0732">Signal</keyword>
<evidence type="ECO:0000256" key="8">
    <source>
        <dbReference type="ARBA" id="ARBA00023180"/>
    </source>
</evidence>
<dbReference type="Pfam" id="PF05242">
    <property type="entry name" value="GLYCAM-1"/>
    <property type="match status" value="1"/>
</dbReference>
<dbReference type="EMBL" id="VBQZ03000029">
    <property type="protein sequence ID" value="MXQ85976.1"/>
    <property type="molecule type" value="Genomic_DNA"/>
</dbReference>
<evidence type="ECO:0000256" key="13">
    <source>
        <dbReference type="ARBA" id="ARBA00040692"/>
    </source>
</evidence>
<dbReference type="GO" id="GO:0004864">
    <property type="term" value="F:protein phosphatase inhibitor activity"/>
    <property type="evidence" value="ECO:0007669"/>
    <property type="project" value="UniProtKB-KW"/>
</dbReference>
<comment type="caution">
    <text evidence="16">The sequence shown here is derived from an EMBL/GenBank/DDBJ whole genome shotgun (WGS) entry which is preliminary data.</text>
</comment>
<feature type="region of interest" description="Disordered" evidence="15">
    <location>
        <begin position="1"/>
        <end position="87"/>
    </location>
</feature>
<gene>
    <name evidence="16" type="ORF">E5288_WYG010209</name>
</gene>
<dbReference type="GO" id="GO:0005977">
    <property type="term" value="P:glycogen metabolic process"/>
    <property type="evidence" value="ECO:0007669"/>
    <property type="project" value="UniProtKB-KW"/>
</dbReference>
<feature type="region of interest" description="Disordered" evidence="15">
    <location>
        <begin position="196"/>
        <end position="215"/>
    </location>
</feature>
<dbReference type="GO" id="GO:0035556">
    <property type="term" value="P:intracellular signal transduction"/>
    <property type="evidence" value="ECO:0007669"/>
    <property type="project" value="TreeGrafter"/>
</dbReference>
<evidence type="ECO:0000256" key="5">
    <source>
        <dbReference type="ARBA" id="ARBA00022600"/>
    </source>
</evidence>
<evidence type="ECO:0000256" key="7">
    <source>
        <dbReference type="ARBA" id="ARBA00022990"/>
    </source>
</evidence>
<feature type="compositionally biased region" description="Basic and acidic residues" evidence="15">
    <location>
        <begin position="23"/>
        <end position="37"/>
    </location>
</feature>
<dbReference type="InterPro" id="IPR008466">
    <property type="entry name" value="PPP1R1A/B/C"/>
</dbReference>
<dbReference type="Pfam" id="PF05395">
    <property type="entry name" value="DARPP-32"/>
    <property type="match status" value="1"/>
</dbReference>
<reference evidence="16" key="1">
    <citation type="submission" date="2019-10" db="EMBL/GenBank/DDBJ databases">
        <title>The sequence and de novo assembly of the wild yak genome.</title>
        <authorList>
            <person name="Liu Y."/>
        </authorList>
    </citation>
    <scope>NUCLEOTIDE SEQUENCE [LARGE SCALE GENOMIC DNA]</scope>
    <source>
        <strain evidence="16">WY2019</strain>
    </source>
</reference>
<evidence type="ECO:0000256" key="3">
    <source>
        <dbReference type="ARBA" id="ARBA00017339"/>
    </source>
</evidence>
<evidence type="ECO:0000256" key="6">
    <source>
        <dbReference type="ARBA" id="ARBA00022729"/>
    </source>
</evidence>
<evidence type="ECO:0000256" key="10">
    <source>
        <dbReference type="ARBA" id="ARBA00023277"/>
    </source>
</evidence>